<evidence type="ECO:0000313" key="4">
    <source>
        <dbReference type="EMBL" id="KAF7827148.1"/>
    </source>
</evidence>
<keyword evidence="1 4" id="KW-0347">Helicase</keyword>
<protein>
    <recommendedName>
        <fullName evidence="1">ATP-dependent DNA helicase</fullName>
        <ecNumber evidence="1">5.6.2.3</ecNumber>
    </recommendedName>
</protein>
<dbReference type="InterPro" id="IPR027417">
    <property type="entry name" value="P-loop_NTPase"/>
</dbReference>
<dbReference type="GO" id="GO:0005524">
    <property type="term" value="F:ATP binding"/>
    <property type="evidence" value="ECO:0007669"/>
    <property type="project" value="UniProtKB-KW"/>
</dbReference>
<dbReference type="GO" id="GO:0006310">
    <property type="term" value="P:DNA recombination"/>
    <property type="evidence" value="ECO:0007669"/>
    <property type="project" value="UniProtKB-KW"/>
</dbReference>
<dbReference type="Proteomes" id="UP000634136">
    <property type="component" value="Unassembled WGS sequence"/>
</dbReference>
<reference evidence="4" key="1">
    <citation type="submission" date="2020-09" db="EMBL/GenBank/DDBJ databases">
        <title>Genome-Enabled Discovery of Anthraquinone Biosynthesis in Senna tora.</title>
        <authorList>
            <person name="Kang S.-H."/>
            <person name="Pandey R.P."/>
            <person name="Lee C.-M."/>
            <person name="Sim J.-S."/>
            <person name="Jeong J.-T."/>
            <person name="Choi B.-S."/>
            <person name="Jung M."/>
            <person name="Ginzburg D."/>
            <person name="Zhao K."/>
            <person name="Won S.Y."/>
            <person name="Oh T.-J."/>
            <person name="Yu Y."/>
            <person name="Kim N.-H."/>
            <person name="Lee O.R."/>
            <person name="Lee T.-H."/>
            <person name="Bashyal P."/>
            <person name="Kim T.-S."/>
            <person name="Lee W.-H."/>
            <person name="Kawkins C."/>
            <person name="Kim C.-K."/>
            <person name="Kim J.S."/>
            <person name="Ahn B.O."/>
            <person name="Rhee S.Y."/>
            <person name="Sohng J.K."/>
        </authorList>
    </citation>
    <scope>NUCLEOTIDE SEQUENCE</scope>
    <source>
        <tissue evidence="4">Leaf</tissue>
    </source>
</reference>
<gene>
    <name evidence="4" type="ORF">G2W53_018312</name>
</gene>
<evidence type="ECO:0000259" key="2">
    <source>
        <dbReference type="Pfam" id="PF05970"/>
    </source>
</evidence>
<keyword evidence="5" id="KW-1185">Reference proteome</keyword>
<dbReference type="SUPFAM" id="SSF52540">
    <property type="entry name" value="P-loop containing nucleoside triphosphate hydrolases"/>
    <property type="match status" value="1"/>
</dbReference>
<evidence type="ECO:0000256" key="1">
    <source>
        <dbReference type="RuleBase" id="RU363044"/>
    </source>
</evidence>
<sequence length="828" mass="94122">MNEDAPAISTITNVQQHTLDDMSLPNTSAPLLDNSIINDYEHNYSYIIEDYWDIGLPTFYCAACGALMWSEERLKKDVRSNNPMFSLCCMQGKVQLPLLKDPPQLLKNLLTNHSAYSSNFLRNISVKERVGTSPSESLKLRLVKHRKTDGRTYNLPTSSEIAVLIVGDIDSLESTRDIVVEMQSGLADAVIRGDVNPSSQGKRIILPSSFTGGFRYKFQNFHDAMTICQKRGYPNLFITFTCNPKWQEIEQFTNQRGLKPTDRPDILCRVFKIKLDRLVDDLMKDKYFGRVIGLIYTVEFQKRGLLHAHIVVFLHPEDTYNTPNDIDSIISAEIPDNSTYPTLREDVKNFMLHGPCGVGFDSSPCMRDGKCTKHFPNKFVDKTVIDEEGFPQYKRRDNGVSVEKNDVPLDNIFVVPYNARLLSKYKAHINVEYCNQHKSIKYLFKYVNKGEDRVTAAFYSNGNKDGQVNDVDEIKITPSVERLSFHLPREQSIVFRDDEPIDSVVQRNSHRISMFLAWFEANKKYPKAKLLTYSDFPSQFTYKSDSQEWTPRKRGSSIGRLLYVPPGSGELYYMRILLNICKGATSYQDIRTIDGILYPTFKDACYSLDYPSMPIPDDSVVVHRTNRLLLDELSYDRASLCTEHEILMSKLTEEQTNIYHTIIDAIDLNLGGVFFLYGFGGSGKTFVWNTLSTGLRSKGNIVLNVASSGIASLLLPGGRTAHSRFCIPIDISEVSICNIKQGSDLSELLFETKLIIWDEAPMANKYCFEALDRTMRDVLRFSNPLSKNLPFGGKVVVFGGDFRQILPVIPKTRHCERSAEFFLLVVSL</sequence>
<dbReference type="PANTHER" id="PTHR10492">
    <property type="match status" value="1"/>
</dbReference>
<dbReference type="PANTHER" id="PTHR10492:SF101">
    <property type="entry name" value="ATP-DEPENDENT DNA HELICASE"/>
    <property type="match status" value="1"/>
</dbReference>
<keyword evidence="1" id="KW-0547">Nucleotide-binding</keyword>
<evidence type="ECO:0000259" key="3">
    <source>
        <dbReference type="Pfam" id="PF14214"/>
    </source>
</evidence>
<dbReference type="AlphaFoldDB" id="A0A834WN77"/>
<feature type="domain" description="DNA helicase Pif1-like DEAD-box helicase" evidence="2">
    <location>
        <begin position="650"/>
        <end position="816"/>
    </location>
</feature>
<keyword evidence="1" id="KW-0234">DNA repair</keyword>
<keyword evidence="1" id="KW-0233">DNA recombination</keyword>
<dbReference type="GO" id="GO:0043139">
    <property type="term" value="F:5'-3' DNA helicase activity"/>
    <property type="evidence" value="ECO:0007669"/>
    <property type="project" value="UniProtKB-EC"/>
</dbReference>
<keyword evidence="1" id="KW-0378">Hydrolase</keyword>
<dbReference type="Pfam" id="PF05970">
    <property type="entry name" value="PIF1"/>
    <property type="match status" value="1"/>
</dbReference>
<evidence type="ECO:0000313" key="5">
    <source>
        <dbReference type="Proteomes" id="UP000634136"/>
    </source>
</evidence>
<accession>A0A834WN77</accession>
<keyword evidence="1" id="KW-0227">DNA damage</keyword>
<dbReference type="Pfam" id="PF14214">
    <property type="entry name" value="Helitron_like_N"/>
    <property type="match status" value="1"/>
</dbReference>
<dbReference type="GO" id="GO:0000723">
    <property type="term" value="P:telomere maintenance"/>
    <property type="evidence" value="ECO:0007669"/>
    <property type="project" value="InterPro"/>
</dbReference>
<feature type="domain" description="Helitron helicase-like" evidence="3">
    <location>
        <begin position="178"/>
        <end position="312"/>
    </location>
</feature>
<comment type="similarity">
    <text evidence="1">Belongs to the helicase family.</text>
</comment>
<dbReference type="InterPro" id="IPR010285">
    <property type="entry name" value="DNA_helicase_pif1-like_DEAD"/>
</dbReference>
<dbReference type="EMBL" id="JAAIUW010000006">
    <property type="protein sequence ID" value="KAF7827148.1"/>
    <property type="molecule type" value="Genomic_DNA"/>
</dbReference>
<keyword evidence="1" id="KW-0067">ATP-binding</keyword>
<dbReference type="InterPro" id="IPR025476">
    <property type="entry name" value="Helitron_helicase-like"/>
</dbReference>
<dbReference type="GO" id="GO:0006281">
    <property type="term" value="P:DNA repair"/>
    <property type="evidence" value="ECO:0007669"/>
    <property type="project" value="UniProtKB-KW"/>
</dbReference>
<dbReference type="OrthoDB" id="1934728at2759"/>
<dbReference type="Gene3D" id="3.40.50.300">
    <property type="entry name" value="P-loop containing nucleotide triphosphate hydrolases"/>
    <property type="match status" value="1"/>
</dbReference>
<comment type="catalytic activity">
    <reaction evidence="1">
        <text>ATP + H2O = ADP + phosphate + H(+)</text>
        <dbReference type="Rhea" id="RHEA:13065"/>
        <dbReference type="ChEBI" id="CHEBI:15377"/>
        <dbReference type="ChEBI" id="CHEBI:15378"/>
        <dbReference type="ChEBI" id="CHEBI:30616"/>
        <dbReference type="ChEBI" id="CHEBI:43474"/>
        <dbReference type="ChEBI" id="CHEBI:456216"/>
        <dbReference type="EC" id="5.6.2.3"/>
    </reaction>
</comment>
<dbReference type="EC" id="5.6.2.3" evidence="1"/>
<comment type="cofactor">
    <cofactor evidence="1">
        <name>Mg(2+)</name>
        <dbReference type="ChEBI" id="CHEBI:18420"/>
    </cofactor>
</comment>
<comment type="caution">
    <text evidence="4">The sequence shown here is derived from an EMBL/GenBank/DDBJ whole genome shotgun (WGS) entry which is preliminary data.</text>
</comment>
<name>A0A834WN77_9FABA</name>
<organism evidence="4 5">
    <name type="scientific">Senna tora</name>
    <dbReference type="NCBI Taxonomy" id="362788"/>
    <lineage>
        <taxon>Eukaryota</taxon>
        <taxon>Viridiplantae</taxon>
        <taxon>Streptophyta</taxon>
        <taxon>Embryophyta</taxon>
        <taxon>Tracheophyta</taxon>
        <taxon>Spermatophyta</taxon>
        <taxon>Magnoliopsida</taxon>
        <taxon>eudicotyledons</taxon>
        <taxon>Gunneridae</taxon>
        <taxon>Pentapetalae</taxon>
        <taxon>rosids</taxon>
        <taxon>fabids</taxon>
        <taxon>Fabales</taxon>
        <taxon>Fabaceae</taxon>
        <taxon>Caesalpinioideae</taxon>
        <taxon>Cassia clade</taxon>
        <taxon>Senna</taxon>
    </lineage>
</organism>
<dbReference type="GO" id="GO:0016787">
    <property type="term" value="F:hydrolase activity"/>
    <property type="evidence" value="ECO:0007669"/>
    <property type="project" value="UniProtKB-KW"/>
</dbReference>
<proteinExistence type="inferred from homology"/>